<accession>A0A165QGI5</accession>
<dbReference type="AlphaFoldDB" id="A0A165QGI5"/>
<reference evidence="4 5" key="1">
    <citation type="journal article" date="2016" name="Mol. Biol. Evol.">
        <title>Comparative Genomics of Early-Diverging Mushroom-Forming Fungi Provides Insights into the Origins of Lignocellulose Decay Capabilities.</title>
        <authorList>
            <person name="Nagy L.G."/>
            <person name="Riley R."/>
            <person name="Tritt A."/>
            <person name="Adam C."/>
            <person name="Daum C."/>
            <person name="Floudas D."/>
            <person name="Sun H."/>
            <person name="Yadav J.S."/>
            <person name="Pangilinan J."/>
            <person name="Larsson K.H."/>
            <person name="Matsuura K."/>
            <person name="Barry K."/>
            <person name="Labutti K."/>
            <person name="Kuo R."/>
            <person name="Ohm R.A."/>
            <person name="Bhattacharya S.S."/>
            <person name="Shirouzu T."/>
            <person name="Yoshinaga Y."/>
            <person name="Martin F.M."/>
            <person name="Grigoriev I.V."/>
            <person name="Hibbett D.S."/>
        </authorList>
    </citation>
    <scope>NUCLEOTIDE SEQUENCE [LARGE SCALE GENOMIC DNA]</scope>
    <source>
        <strain evidence="4 5">HHB12029</strain>
    </source>
</reference>
<keyword evidence="5" id="KW-1185">Reference proteome</keyword>
<evidence type="ECO:0000313" key="5">
    <source>
        <dbReference type="Proteomes" id="UP000077266"/>
    </source>
</evidence>
<dbReference type="InterPro" id="IPR013087">
    <property type="entry name" value="Znf_C2H2_type"/>
</dbReference>
<keyword evidence="1" id="KW-0862">Zinc</keyword>
<feature type="compositionally biased region" description="Low complexity" evidence="2">
    <location>
        <begin position="167"/>
        <end position="189"/>
    </location>
</feature>
<feature type="region of interest" description="Disordered" evidence="2">
    <location>
        <begin position="166"/>
        <end position="217"/>
    </location>
</feature>
<gene>
    <name evidence="4" type="ORF">EXIGLDRAFT_796770</name>
</gene>
<feature type="domain" description="C2H2-type" evidence="3">
    <location>
        <begin position="11"/>
        <end position="39"/>
    </location>
</feature>
<dbReference type="Proteomes" id="UP000077266">
    <property type="component" value="Unassembled WGS sequence"/>
</dbReference>
<dbReference type="InterPro" id="IPR036236">
    <property type="entry name" value="Znf_C2H2_sf"/>
</dbReference>
<dbReference type="GO" id="GO:0008270">
    <property type="term" value="F:zinc ion binding"/>
    <property type="evidence" value="ECO:0007669"/>
    <property type="project" value="UniProtKB-KW"/>
</dbReference>
<dbReference type="EMBL" id="KV425883">
    <property type="protein sequence ID" value="KZW03581.1"/>
    <property type="molecule type" value="Genomic_DNA"/>
</dbReference>
<dbReference type="Gene3D" id="3.30.160.60">
    <property type="entry name" value="Classic Zinc Finger"/>
    <property type="match status" value="1"/>
</dbReference>
<evidence type="ECO:0000313" key="4">
    <source>
        <dbReference type="EMBL" id="KZW03581.1"/>
    </source>
</evidence>
<dbReference type="SUPFAM" id="SSF57667">
    <property type="entry name" value="beta-beta-alpha zinc fingers"/>
    <property type="match status" value="1"/>
</dbReference>
<dbReference type="SMART" id="SM00355">
    <property type="entry name" value="ZnF_C2H2"/>
    <property type="match status" value="2"/>
</dbReference>
<evidence type="ECO:0000256" key="1">
    <source>
        <dbReference type="PROSITE-ProRule" id="PRU00042"/>
    </source>
</evidence>
<protein>
    <recommendedName>
        <fullName evidence="3">C2H2-type domain-containing protein</fullName>
    </recommendedName>
</protein>
<dbReference type="PROSITE" id="PS00028">
    <property type="entry name" value="ZINC_FINGER_C2H2_1"/>
    <property type="match status" value="1"/>
</dbReference>
<organism evidence="4 5">
    <name type="scientific">Exidia glandulosa HHB12029</name>
    <dbReference type="NCBI Taxonomy" id="1314781"/>
    <lineage>
        <taxon>Eukaryota</taxon>
        <taxon>Fungi</taxon>
        <taxon>Dikarya</taxon>
        <taxon>Basidiomycota</taxon>
        <taxon>Agaricomycotina</taxon>
        <taxon>Agaricomycetes</taxon>
        <taxon>Auriculariales</taxon>
        <taxon>Exidiaceae</taxon>
        <taxon>Exidia</taxon>
    </lineage>
</organism>
<keyword evidence="1" id="KW-0863">Zinc-finger</keyword>
<dbReference type="InParanoid" id="A0A165QGI5"/>
<dbReference type="PROSITE" id="PS50157">
    <property type="entry name" value="ZINC_FINGER_C2H2_2"/>
    <property type="match status" value="1"/>
</dbReference>
<sequence length="300" mass="31675">MPKAPTVPGSHLCPHCPRTFTRPRDVTRHVEGTHLSVKYACTVCSYTTAQRDNCRRHMLLKHKMTDEDAQPRLATPSSALPSARTTLARQAALSQGGLSALAAAATASMAMSMSWPPPTQCGPFAHQALPRPVLPGSGSWAPQPVLLDATPSSSWNSSYAYPTYDHSGASTRSVTSSSSAPQAPSTTLALPRPTLPSSVVPAPQLPSSSGSPSTSYPYYSLPESQSHCATTTSQLALPGASLQTQAPTPILLPPLSPSETESMWDELFGDLVTMDSESPASTSSAWSDDLSIDDIIDRCS</sequence>
<feature type="compositionally biased region" description="Low complexity" evidence="2">
    <location>
        <begin position="201"/>
        <end position="217"/>
    </location>
</feature>
<evidence type="ECO:0000259" key="3">
    <source>
        <dbReference type="PROSITE" id="PS50157"/>
    </source>
</evidence>
<name>A0A165QGI5_EXIGL</name>
<proteinExistence type="predicted"/>
<evidence type="ECO:0000256" key="2">
    <source>
        <dbReference type="SAM" id="MobiDB-lite"/>
    </source>
</evidence>
<dbReference type="OrthoDB" id="8117402at2759"/>
<keyword evidence="1" id="KW-0479">Metal-binding</keyword>